<dbReference type="EMBL" id="JAHLPM010000015">
    <property type="protein sequence ID" value="MBU5439468.1"/>
    <property type="molecule type" value="Genomic_DNA"/>
</dbReference>
<organism evidence="2 3">
    <name type="scientific">Tissierella simiarum</name>
    <dbReference type="NCBI Taxonomy" id="2841534"/>
    <lineage>
        <taxon>Bacteria</taxon>
        <taxon>Bacillati</taxon>
        <taxon>Bacillota</taxon>
        <taxon>Tissierellia</taxon>
        <taxon>Tissierellales</taxon>
        <taxon>Tissierellaceae</taxon>
        <taxon>Tissierella</taxon>
    </lineage>
</organism>
<reference evidence="2 3" key="1">
    <citation type="submission" date="2021-06" db="EMBL/GenBank/DDBJ databases">
        <authorList>
            <person name="Sun Q."/>
            <person name="Li D."/>
        </authorList>
    </citation>
    <scope>NUCLEOTIDE SEQUENCE [LARGE SCALE GENOMIC DNA]</scope>
    <source>
        <strain evidence="2 3">MSJ-40</strain>
    </source>
</reference>
<dbReference type="RefSeq" id="WP_216521175.1">
    <property type="nucleotide sequence ID" value="NZ_JAHLPM010000015.1"/>
</dbReference>
<sequence>MENNLLIEEAWKIKNDDDAEWLIEEVNKDLVEKARYKLALENKIKNLQDKLRKVEDEERTAIEKRNSYLIEYFETIDEKFKKKTKTQEKYRLPSGEIVKKYPGPEFKRDIDKLLGWIENNKLNDYVEVKKSPKWSELKKQTKVVNGQVIFSDTGEIVEGVEVIERSPVLEFKEV</sequence>
<proteinExistence type="predicted"/>
<protein>
    <submittedName>
        <fullName evidence="2">Host-nuclease inhibitor Gam family protein</fullName>
    </submittedName>
</protein>
<evidence type="ECO:0000313" key="3">
    <source>
        <dbReference type="Proteomes" id="UP000749471"/>
    </source>
</evidence>
<comment type="caution">
    <text evidence="2">The sequence shown here is derived from an EMBL/GenBank/DDBJ whole genome shotgun (WGS) entry which is preliminary data.</text>
</comment>
<dbReference type="Pfam" id="PF07352">
    <property type="entry name" value="Phage_Mu_Gam"/>
    <property type="match status" value="1"/>
</dbReference>
<feature type="coiled-coil region" evidence="1">
    <location>
        <begin position="30"/>
        <end position="64"/>
    </location>
</feature>
<accession>A0ABS6E963</accession>
<dbReference type="Proteomes" id="UP000749471">
    <property type="component" value="Unassembled WGS sequence"/>
</dbReference>
<keyword evidence="3" id="KW-1185">Reference proteome</keyword>
<dbReference type="InterPro" id="IPR009951">
    <property type="entry name" value="Host-nuc_inhib_Gam"/>
</dbReference>
<keyword evidence="1" id="KW-0175">Coiled coil</keyword>
<gene>
    <name evidence="2" type="ORF">KQI42_15745</name>
</gene>
<name>A0ABS6E963_9FIRM</name>
<evidence type="ECO:0000256" key="1">
    <source>
        <dbReference type="SAM" id="Coils"/>
    </source>
</evidence>
<evidence type="ECO:0000313" key="2">
    <source>
        <dbReference type="EMBL" id="MBU5439468.1"/>
    </source>
</evidence>